<reference evidence="2" key="1">
    <citation type="journal article" date="2020" name="Stud. Mycol.">
        <title>101 Dothideomycetes genomes: a test case for predicting lifestyles and emergence of pathogens.</title>
        <authorList>
            <person name="Haridas S."/>
            <person name="Albert R."/>
            <person name="Binder M."/>
            <person name="Bloem J."/>
            <person name="Labutti K."/>
            <person name="Salamov A."/>
            <person name="Andreopoulos B."/>
            <person name="Baker S."/>
            <person name="Barry K."/>
            <person name="Bills G."/>
            <person name="Bluhm B."/>
            <person name="Cannon C."/>
            <person name="Castanera R."/>
            <person name="Culley D."/>
            <person name="Daum C."/>
            <person name="Ezra D."/>
            <person name="Gonzalez J."/>
            <person name="Henrissat B."/>
            <person name="Kuo A."/>
            <person name="Liang C."/>
            <person name="Lipzen A."/>
            <person name="Lutzoni F."/>
            <person name="Magnuson J."/>
            <person name="Mondo S."/>
            <person name="Nolan M."/>
            <person name="Ohm R."/>
            <person name="Pangilinan J."/>
            <person name="Park H.-J."/>
            <person name="Ramirez L."/>
            <person name="Alfaro M."/>
            <person name="Sun H."/>
            <person name="Tritt A."/>
            <person name="Yoshinaga Y."/>
            <person name="Zwiers L.-H."/>
            <person name="Turgeon B."/>
            <person name="Goodwin S."/>
            <person name="Spatafora J."/>
            <person name="Crous P."/>
            <person name="Grigoriev I."/>
        </authorList>
    </citation>
    <scope>NUCLEOTIDE SEQUENCE</scope>
    <source>
        <strain evidence="2">CBS 123094</strain>
    </source>
</reference>
<sequence>MSKYPVKGESAYKFPLEPSMATIPIFRLIENGITSPCNILKHAALNTLLKGVGQRAGYKETLTAYCFRRGYGNSVDKILTSAERIAAMGHTNTDIFVKSYMSSVSGINNQAILQSRTPLKGLVEQHRTMQLGRNHQAPKSSSLTTTYPLIVVKPEDAAKSVKQQNEIRRQMRKKNFEKERKDFFEAGSFSTTPTASSEDQDIRQPSRYLEAVLRYEPDRCHIMNRLFQTKHEEIPLSEVVQPFQRMASQKGVLSQYPDTKQNSDGSCYHCQFQETRRPQRLNSHLLMCERRSKVRRAQEETKHHFEQNIHPCRWNDCGQRFRGKSCGSYSLHVDAHLTRTSLFQCLWNRCGQSCNNYEELALHLSTTHDVLSEWTTPTRQHFCFEHACWLPTDQTWHQHLKTHHMPYLNDFCGIIRKRGLVIVAGLCVFCLADENAAIETRFAQHHDVNLLHKHLQEHVAALGPALERCPHPMCDESIASEDGFWEHANIVHGMPPFGPPNLTAKRKALKLEDDESW</sequence>
<protein>
    <recommendedName>
        <fullName evidence="1">C2H2-type domain-containing protein</fullName>
    </recommendedName>
</protein>
<organism evidence="2 3">
    <name type="scientific">Amniculicola lignicola CBS 123094</name>
    <dbReference type="NCBI Taxonomy" id="1392246"/>
    <lineage>
        <taxon>Eukaryota</taxon>
        <taxon>Fungi</taxon>
        <taxon>Dikarya</taxon>
        <taxon>Ascomycota</taxon>
        <taxon>Pezizomycotina</taxon>
        <taxon>Dothideomycetes</taxon>
        <taxon>Pleosporomycetidae</taxon>
        <taxon>Pleosporales</taxon>
        <taxon>Amniculicolaceae</taxon>
        <taxon>Amniculicola</taxon>
    </lineage>
</organism>
<keyword evidence="3" id="KW-1185">Reference proteome</keyword>
<dbReference type="AlphaFoldDB" id="A0A6A5WFK7"/>
<gene>
    <name evidence="2" type="ORF">P154DRAFT_599142</name>
</gene>
<dbReference type="PANTHER" id="PTHR37535:SF3">
    <property type="entry name" value="FLUG DOMAIN-CONTAINING PROTEIN"/>
    <property type="match status" value="1"/>
</dbReference>
<dbReference type="InterPro" id="IPR021842">
    <property type="entry name" value="DUF3435"/>
</dbReference>
<dbReference type="SMART" id="SM00355">
    <property type="entry name" value="ZnF_C2H2"/>
    <property type="match status" value="3"/>
</dbReference>
<dbReference type="Proteomes" id="UP000799779">
    <property type="component" value="Unassembled WGS sequence"/>
</dbReference>
<feature type="domain" description="C2H2-type" evidence="1">
    <location>
        <begin position="345"/>
        <end position="368"/>
    </location>
</feature>
<dbReference type="PROSITE" id="PS00028">
    <property type="entry name" value="ZINC_FINGER_C2H2_1"/>
    <property type="match status" value="1"/>
</dbReference>
<dbReference type="PANTHER" id="PTHR37535">
    <property type="entry name" value="FLUG DOMAIN PROTEIN"/>
    <property type="match status" value="1"/>
</dbReference>
<dbReference type="EMBL" id="ML977590">
    <property type="protein sequence ID" value="KAF2000207.1"/>
    <property type="molecule type" value="Genomic_DNA"/>
</dbReference>
<dbReference type="OrthoDB" id="3943630at2759"/>
<proteinExistence type="predicted"/>
<dbReference type="Pfam" id="PF11917">
    <property type="entry name" value="DUF3435"/>
    <property type="match status" value="1"/>
</dbReference>
<evidence type="ECO:0000313" key="3">
    <source>
        <dbReference type="Proteomes" id="UP000799779"/>
    </source>
</evidence>
<dbReference type="InterPro" id="IPR013087">
    <property type="entry name" value="Znf_C2H2_type"/>
</dbReference>
<accession>A0A6A5WFK7</accession>
<name>A0A6A5WFK7_9PLEO</name>
<evidence type="ECO:0000259" key="1">
    <source>
        <dbReference type="PROSITE" id="PS00028"/>
    </source>
</evidence>
<evidence type="ECO:0000313" key="2">
    <source>
        <dbReference type="EMBL" id="KAF2000207.1"/>
    </source>
</evidence>